<dbReference type="Proteomes" id="UP001062846">
    <property type="component" value="Chromosome 9"/>
</dbReference>
<comment type="caution">
    <text evidence="1">The sequence shown here is derived from an EMBL/GenBank/DDBJ whole genome shotgun (WGS) entry which is preliminary data.</text>
</comment>
<name>A0ACC0MDJ6_RHOML</name>
<evidence type="ECO:0000313" key="2">
    <source>
        <dbReference type="Proteomes" id="UP001062846"/>
    </source>
</evidence>
<reference evidence="1" key="1">
    <citation type="submission" date="2022-02" db="EMBL/GenBank/DDBJ databases">
        <title>Plant Genome Project.</title>
        <authorList>
            <person name="Zhang R.-G."/>
        </authorList>
    </citation>
    <scope>NUCLEOTIDE SEQUENCE</scope>
    <source>
        <strain evidence="1">AT1</strain>
    </source>
</reference>
<keyword evidence="2" id="KW-1185">Reference proteome</keyword>
<protein>
    <submittedName>
        <fullName evidence="1">Uncharacterized protein</fullName>
    </submittedName>
</protein>
<gene>
    <name evidence="1" type="ORF">RHMOL_Rhmol09G0155600</name>
</gene>
<dbReference type="EMBL" id="CM046396">
    <property type="protein sequence ID" value="KAI8539111.1"/>
    <property type="molecule type" value="Genomic_DNA"/>
</dbReference>
<sequence>MAGVLFSQKTAGKLNSLVQVQRTNGSPFDCLGRPSERPNYHSQNLEIFQQK</sequence>
<proteinExistence type="predicted"/>
<evidence type="ECO:0000313" key="1">
    <source>
        <dbReference type="EMBL" id="KAI8539111.1"/>
    </source>
</evidence>
<accession>A0ACC0MDJ6</accession>
<organism evidence="1 2">
    <name type="scientific">Rhododendron molle</name>
    <name type="common">Chinese azalea</name>
    <name type="synonym">Azalea mollis</name>
    <dbReference type="NCBI Taxonomy" id="49168"/>
    <lineage>
        <taxon>Eukaryota</taxon>
        <taxon>Viridiplantae</taxon>
        <taxon>Streptophyta</taxon>
        <taxon>Embryophyta</taxon>
        <taxon>Tracheophyta</taxon>
        <taxon>Spermatophyta</taxon>
        <taxon>Magnoliopsida</taxon>
        <taxon>eudicotyledons</taxon>
        <taxon>Gunneridae</taxon>
        <taxon>Pentapetalae</taxon>
        <taxon>asterids</taxon>
        <taxon>Ericales</taxon>
        <taxon>Ericaceae</taxon>
        <taxon>Ericoideae</taxon>
        <taxon>Rhodoreae</taxon>
        <taxon>Rhododendron</taxon>
    </lineage>
</organism>